<accession>A0A645ABD3</accession>
<organism evidence="1">
    <name type="scientific">bioreactor metagenome</name>
    <dbReference type="NCBI Taxonomy" id="1076179"/>
    <lineage>
        <taxon>unclassified sequences</taxon>
        <taxon>metagenomes</taxon>
        <taxon>ecological metagenomes</taxon>
    </lineage>
</organism>
<protein>
    <submittedName>
        <fullName evidence="1">Uncharacterized protein</fullName>
    </submittedName>
</protein>
<proteinExistence type="predicted"/>
<evidence type="ECO:0000313" key="1">
    <source>
        <dbReference type="EMBL" id="MPM50216.1"/>
    </source>
</evidence>
<reference evidence="1" key="1">
    <citation type="submission" date="2019-08" db="EMBL/GenBank/DDBJ databases">
        <authorList>
            <person name="Kucharzyk K."/>
            <person name="Murdoch R.W."/>
            <person name="Higgins S."/>
            <person name="Loffler F."/>
        </authorList>
    </citation>
    <scope>NUCLEOTIDE SEQUENCE</scope>
</reference>
<dbReference type="EMBL" id="VSSQ01012866">
    <property type="protein sequence ID" value="MPM50216.1"/>
    <property type="molecule type" value="Genomic_DNA"/>
</dbReference>
<gene>
    <name evidence="1" type="ORF">SDC9_96952</name>
</gene>
<comment type="caution">
    <text evidence="1">The sequence shown here is derived from an EMBL/GenBank/DDBJ whole genome shotgun (WGS) entry which is preliminary data.</text>
</comment>
<sequence>MTFFQKIIYYSIIPCSHISINIEGVVSLFGGTDDNIGNAPLPDMVDIYVIDARVHDQRTIDGLGKV</sequence>
<name>A0A645ABD3_9ZZZZ</name>
<dbReference type="AlphaFoldDB" id="A0A645ABD3"/>